<sequence length="89" mass="10171">MQDTITHHDYRISELELMMNYDNNNSDVSHDASFSTLDPNSVLSKRHVPLPNSRHTIIAPDANASRLQLEISNVTNTQKNLSLNWFDYG</sequence>
<organism evidence="1 2">
    <name type="scientific">Rhizophagus irregularis</name>
    <dbReference type="NCBI Taxonomy" id="588596"/>
    <lineage>
        <taxon>Eukaryota</taxon>
        <taxon>Fungi</taxon>
        <taxon>Fungi incertae sedis</taxon>
        <taxon>Mucoromycota</taxon>
        <taxon>Glomeromycotina</taxon>
        <taxon>Glomeromycetes</taxon>
        <taxon>Glomerales</taxon>
        <taxon>Glomeraceae</taxon>
        <taxon>Rhizophagus</taxon>
    </lineage>
</organism>
<accession>A0A2N0NE16</accession>
<protein>
    <submittedName>
        <fullName evidence="1">Uncharacterized protein</fullName>
    </submittedName>
</protein>
<proteinExistence type="predicted"/>
<reference evidence="1 2" key="2">
    <citation type="submission" date="2017-09" db="EMBL/GenBank/DDBJ databases">
        <title>Extensive intraspecific genome diversity in a model arbuscular mycorrhizal fungus.</title>
        <authorList>
            <person name="Chen E.C."/>
            <person name="Morin E."/>
            <person name="Beaudet D."/>
            <person name="Noel J."/>
            <person name="Ndikumana S."/>
            <person name="Charron P."/>
            <person name="St-Onge C."/>
            <person name="Giorgi J."/>
            <person name="Grigoriev I.V."/>
            <person name="Roux C."/>
            <person name="Martin F.M."/>
            <person name="Corradi N."/>
        </authorList>
    </citation>
    <scope>NUCLEOTIDE SEQUENCE [LARGE SCALE GENOMIC DNA]</scope>
    <source>
        <strain evidence="1 2">A5</strain>
    </source>
</reference>
<dbReference type="EMBL" id="LLXJ01009779">
    <property type="protein sequence ID" value="PKB92821.1"/>
    <property type="molecule type" value="Genomic_DNA"/>
</dbReference>
<dbReference type="Proteomes" id="UP000232722">
    <property type="component" value="Unassembled WGS sequence"/>
</dbReference>
<name>A0A2N0NE16_9GLOM</name>
<comment type="caution">
    <text evidence="1">The sequence shown here is derived from an EMBL/GenBank/DDBJ whole genome shotgun (WGS) entry which is preliminary data.</text>
</comment>
<evidence type="ECO:0000313" key="1">
    <source>
        <dbReference type="EMBL" id="PKB92821.1"/>
    </source>
</evidence>
<evidence type="ECO:0000313" key="2">
    <source>
        <dbReference type="Proteomes" id="UP000232722"/>
    </source>
</evidence>
<reference evidence="1 2" key="1">
    <citation type="submission" date="2016-04" db="EMBL/GenBank/DDBJ databases">
        <title>Genome analyses suggest a sexual origin of heterokaryosis in a supposedly ancient asexual fungus.</title>
        <authorList>
            <person name="Ropars J."/>
            <person name="Sedzielewska K."/>
            <person name="Noel J."/>
            <person name="Charron P."/>
            <person name="Farinelli L."/>
            <person name="Marton T."/>
            <person name="Kruger M."/>
            <person name="Pelin A."/>
            <person name="Brachmann A."/>
            <person name="Corradi N."/>
        </authorList>
    </citation>
    <scope>NUCLEOTIDE SEQUENCE [LARGE SCALE GENOMIC DNA]</scope>
    <source>
        <strain evidence="1 2">A5</strain>
    </source>
</reference>
<dbReference type="AlphaFoldDB" id="A0A2N0NE16"/>
<gene>
    <name evidence="1" type="ORF">RhiirA5_443264</name>
</gene>